<keyword evidence="1" id="KW-0805">Transcription regulation</keyword>
<dbReference type="GO" id="GO:0003700">
    <property type="term" value="F:DNA-binding transcription factor activity"/>
    <property type="evidence" value="ECO:0007669"/>
    <property type="project" value="InterPro"/>
</dbReference>
<dbReference type="InterPro" id="IPR018060">
    <property type="entry name" value="HTH_AraC"/>
</dbReference>
<dbReference type="GO" id="GO:0043565">
    <property type="term" value="F:sequence-specific DNA binding"/>
    <property type="evidence" value="ECO:0007669"/>
    <property type="project" value="InterPro"/>
</dbReference>
<proteinExistence type="predicted"/>
<dbReference type="AlphaFoldDB" id="A0A2A7SIN2"/>
<evidence type="ECO:0000313" key="6">
    <source>
        <dbReference type="Proteomes" id="UP000220629"/>
    </source>
</evidence>
<feature type="domain" description="HTH araC/xylS-type" evidence="4">
    <location>
        <begin position="190"/>
        <end position="288"/>
    </location>
</feature>
<dbReference type="Pfam" id="PF12833">
    <property type="entry name" value="HTH_18"/>
    <property type="match status" value="1"/>
</dbReference>
<keyword evidence="3" id="KW-0804">Transcription</keyword>
<keyword evidence="2" id="KW-0238">DNA-binding</keyword>
<dbReference type="RefSeq" id="WP_098153119.1">
    <property type="nucleotide sequence ID" value="NZ_CADEQB010000012.1"/>
</dbReference>
<dbReference type="InterPro" id="IPR050204">
    <property type="entry name" value="AraC_XylS_family_regulators"/>
</dbReference>
<dbReference type="Proteomes" id="UP000220629">
    <property type="component" value="Unassembled WGS sequence"/>
</dbReference>
<name>A0A2A7SIN2_BURGA</name>
<dbReference type="SMART" id="SM00342">
    <property type="entry name" value="HTH_ARAC"/>
    <property type="match status" value="1"/>
</dbReference>
<reference evidence="6" key="1">
    <citation type="submission" date="2017-09" db="EMBL/GenBank/DDBJ databases">
        <title>FDA dAtabase for Regulatory Grade micrObial Sequences (FDA-ARGOS): Supporting development and validation of Infectious Disease Dx tests.</title>
        <authorList>
            <person name="Minogue T."/>
            <person name="Wolcott M."/>
            <person name="Wasieloski L."/>
            <person name="Aguilar W."/>
            <person name="Moore D."/>
            <person name="Tallon L."/>
            <person name="Sadzewicz L."/>
            <person name="Ott S."/>
            <person name="Zhao X."/>
            <person name="Nagaraj S."/>
            <person name="Vavikolanu K."/>
            <person name="Aluvathingal J."/>
            <person name="Nadendla S."/>
            <person name="Sichtig H."/>
        </authorList>
    </citation>
    <scope>NUCLEOTIDE SEQUENCE [LARGE SCALE GENOMIC DNA]</scope>
    <source>
        <strain evidence="6">FDAARGOS_390</strain>
    </source>
</reference>
<comment type="caution">
    <text evidence="5">The sequence shown here is derived from an EMBL/GenBank/DDBJ whole genome shotgun (WGS) entry which is preliminary data.</text>
</comment>
<evidence type="ECO:0000256" key="3">
    <source>
        <dbReference type="ARBA" id="ARBA00023163"/>
    </source>
</evidence>
<dbReference type="Gene3D" id="1.10.10.60">
    <property type="entry name" value="Homeodomain-like"/>
    <property type="match status" value="1"/>
</dbReference>
<gene>
    <name evidence="5" type="ORF">CRM94_00810</name>
</gene>
<dbReference type="PANTHER" id="PTHR46796:SF6">
    <property type="entry name" value="ARAC SUBFAMILY"/>
    <property type="match status" value="1"/>
</dbReference>
<sequence>MNAINPAERFQAGARERLLSSDRLGWSGFGAELVGIGVGVHRVPAAAEHRVGMHISAPVTAHCRCDGRRSSRIQSQGDVDVIPAGLDGQWADDASCTILRIAFTDEFAQRTLSRLDRRGAVARITPRFQWRDPRFQHLAWALRAELEAPHASDALYAESLGVAMIIRLADGDDDSASRSTKPALNRSAAMRVVDYIDAHLDRSLALAELAEVAGLSVPHFKLLFRRTFGTPVHQFVVEKRVERAKRLLLQGGLPVSQVALDCGFAHASHMAHWMKRMLGVTPREVEQSERRT</sequence>
<accession>A0A2A7SIN2</accession>
<organism evidence="5 6">
    <name type="scientific">Burkholderia gladioli</name>
    <name type="common">Pseudomonas marginata</name>
    <name type="synonym">Phytomonas marginata</name>
    <dbReference type="NCBI Taxonomy" id="28095"/>
    <lineage>
        <taxon>Bacteria</taxon>
        <taxon>Pseudomonadati</taxon>
        <taxon>Pseudomonadota</taxon>
        <taxon>Betaproteobacteria</taxon>
        <taxon>Burkholderiales</taxon>
        <taxon>Burkholderiaceae</taxon>
        <taxon>Burkholderia</taxon>
    </lineage>
</organism>
<dbReference type="PROSITE" id="PS01124">
    <property type="entry name" value="HTH_ARAC_FAMILY_2"/>
    <property type="match status" value="1"/>
</dbReference>
<evidence type="ECO:0000313" key="5">
    <source>
        <dbReference type="EMBL" id="PEH43544.1"/>
    </source>
</evidence>
<dbReference type="EMBL" id="PDDY01000001">
    <property type="protein sequence ID" value="PEH43544.1"/>
    <property type="molecule type" value="Genomic_DNA"/>
</dbReference>
<evidence type="ECO:0000259" key="4">
    <source>
        <dbReference type="PROSITE" id="PS01124"/>
    </source>
</evidence>
<dbReference type="PANTHER" id="PTHR46796">
    <property type="entry name" value="HTH-TYPE TRANSCRIPTIONAL ACTIVATOR RHAS-RELATED"/>
    <property type="match status" value="1"/>
</dbReference>
<dbReference type="SUPFAM" id="SSF46689">
    <property type="entry name" value="Homeodomain-like"/>
    <property type="match status" value="2"/>
</dbReference>
<protein>
    <submittedName>
        <fullName evidence="5">AraC family transcriptional regulator</fullName>
    </submittedName>
</protein>
<evidence type="ECO:0000256" key="2">
    <source>
        <dbReference type="ARBA" id="ARBA00023125"/>
    </source>
</evidence>
<evidence type="ECO:0000256" key="1">
    <source>
        <dbReference type="ARBA" id="ARBA00023015"/>
    </source>
</evidence>
<dbReference type="InterPro" id="IPR009057">
    <property type="entry name" value="Homeodomain-like_sf"/>
</dbReference>